<dbReference type="GO" id="GO:0003676">
    <property type="term" value="F:nucleic acid binding"/>
    <property type="evidence" value="ECO:0007669"/>
    <property type="project" value="InterPro"/>
</dbReference>
<sequence length="265" mass="30638">NADHYSTEYMRIVYIENWTDEDAACHIAFCDYHKLIMHNEDNYHEFVTKFLHLAEEVKIARGDYKTDFNDKLFFDLQKMIAVVNVITDTYAEFQKICVQAAHTLQTINVTQKSKSSQRNEYNIFKQNILQIINSQISSSISATKSSTVKKALSSHSDIQCYYCKKKDHIARNCSTKQKSQQMIAELTENDVSESSADSEKEKFQELSFKCCMKGYNDTFSGVIDHTLTLNLWVNDWRFQNVPLLITDLGQHSVILGQKWLAAQNI</sequence>
<dbReference type="GeneID" id="9092369"/>
<gene>
    <name evidence="2" type="ORF">PAAG_08933</name>
</gene>
<dbReference type="KEGG" id="pbl:PAAG_08933"/>
<dbReference type="OrthoDB" id="4365667at2759"/>
<dbReference type="HOGENOM" id="CLU_023365_1_0_1"/>
<dbReference type="AlphaFoldDB" id="C1HDU0"/>
<reference evidence="2 3" key="1">
    <citation type="journal article" date="2011" name="PLoS Genet.">
        <title>Comparative genomic analysis of human fungal pathogens causing paracoccidioidomycosis.</title>
        <authorList>
            <person name="Desjardins C.A."/>
            <person name="Champion M.D."/>
            <person name="Holder J.W."/>
            <person name="Muszewska A."/>
            <person name="Goldberg J."/>
            <person name="Bailao A.M."/>
            <person name="Brigido M.M."/>
            <person name="Ferreira M.E."/>
            <person name="Garcia A.M."/>
            <person name="Grynberg M."/>
            <person name="Gujja S."/>
            <person name="Heiman D.I."/>
            <person name="Henn M.R."/>
            <person name="Kodira C.D."/>
            <person name="Leon-Narvaez H."/>
            <person name="Longo L.V."/>
            <person name="Ma L.J."/>
            <person name="Malavazi I."/>
            <person name="Matsuo A.L."/>
            <person name="Morais F.V."/>
            <person name="Pereira M."/>
            <person name="Rodriguez-Brito S."/>
            <person name="Sakthikumar S."/>
            <person name="Salem-Izacc S.M."/>
            <person name="Sykes S.M."/>
            <person name="Teixeira M.M."/>
            <person name="Vallejo M.C."/>
            <person name="Walter M.E."/>
            <person name="Yandava C."/>
            <person name="Young S."/>
            <person name="Zeng Q."/>
            <person name="Zucker J."/>
            <person name="Felipe M.S."/>
            <person name="Goldman G.H."/>
            <person name="Haas B.J."/>
            <person name="McEwen J.G."/>
            <person name="Nino-Vega G."/>
            <person name="Puccia R."/>
            <person name="San-Blas G."/>
            <person name="Soares C.M."/>
            <person name="Birren B.W."/>
            <person name="Cuomo C.A."/>
        </authorList>
    </citation>
    <scope>NUCLEOTIDE SEQUENCE [LARGE SCALE GENOMIC DNA]</scope>
    <source>
        <strain evidence="3">ATCC MYA-826 / Pb01</strain>
    </source>
</reference>
<accession>C1HDU0</accession>
<evidence type="ECO:0000313" key="3">
    <source>
        <dbReference type="Proteomes" id="UP000002059"/>
    </source>
</evidence>
<evidence type="ECO:0000313" key="2">
    <source>
        <dbReference type="EMBL" id="EEH40084.2"/>
    </source>
</evidence>
<dbReference type="GO" id="GO:0008270">
    <property type="term" value="F:zinc ion binding"/>
    <property type="evidence" value="ECO:0007669"/>
    <property type="project" value="InterPro"/>
</dbReference>
<dbReference type="Gene3D" id="4.10.60.10">
    <property type="entry name" value="Zinc finger, CCHC-type"/>
    <property type="match status" value="1"/>
</dbReference>
<dbReference type="RefSeq" id="XP_015701595.1">
    <property type="nucleotide sequence ID" value="XM_015846674.1"/>
</dbReference>
<proteinExistence type="predicted"/>
<dbReference type="InterPro" id="IPR001878">
    <property type="entry name" value="Znf_CCHC"/>
</dbReference>
<dbReference type="Pfam" id="PF00098">
    <property type="entry name" value="zf-CCHC"/>
    <property type="match status" value="1"/>
</dbReference>
<name>C1HDU0_PARBA</name>
<dbReference type="InterPro" id="IPR036875">
    <property type="entry name" value="Znf_CCHC_sf"/>
</dbReference>
<dbReference type="SMART" id="SM00343">
    <property type="entry name" value="ZnF_C2HC"/>
    <property type="match status" value="1"/>
</dbReference>
<feature type="non-terminal residue" evidence="2">
    <location>
        <position position="1"/>
    </location>
</feature>
<dbReference type="VEuPathDB" id="FungiDB:PAAG_08933"/>
<feature type="domain" description="CCHC-type" evidence="1">
    <location>
        <begin position="159"/>
        <end position="175"/>
    </location>
</feature>
<keyword evidence="3" id="KW-1185">Reference proteome</keyword>
<dbReference type="Proteomes" id="UP000002059">
    <property type="component" value="Partially assembled WGS sequence"/>
</dbReference>
<protein>
    <recommendedName>
        <fullName evidence="1">CCHC-type domain-containing protein</fullName>
    </recommendedName>
</protein>
<dbReference type="eggNOG" id="ENOG502SG3D">
    <property type="taxonomic scope" value="Eukaryota"/>
</dbReference>
<organism evidence="2 3">
    <name type="scientific">Paracoccidioides lutzii (strain ATCC MYA-826 / Pb01)</name>
    <name type="common">Paracoccidioides brasiliensis</name>
    <dbReference type="NCBI Taxonomy" id="502779"/>
    <lineage>
        <taxon>Eukaryota</taxon>
        <taxon>Fungi</taxon>
        <taxon>Dikarya</taxon>
        <taxon>Ascomycota</taxon>
        <taxon>Pezizomycotina</taxon>
        <taxon>Eurotiomycetes</taxon>
        <taxon>Eurotiomycetidae</taxon>
        <taxon>Onygenales</taxon>
        <taxon>Ajellomycetaceae</taxon>
        <taxon>Paracoccidioides</taxon>
    </lineage>
</organism>
<dbReference type="SUPFAM" id="SSF57756">
    <property type="entry name" value="Retrovirus zinc finger-like domains"/>
    <property type="match status" value="1"/>
</dbReference>
<evidence type="ECO:0000259" key="1">
    <source>
        <dbReference type="SMART" id="SM00343"/>
    </source>
</evidence>
<dbReference type="EMBL" id="KN294044">
    <property type="protein sequence ID" value="EEH40084.2"/>
    <property type="molecule type" value="Genomic_DNA"/>
</dbReference>